<feature type="transmembrane region" description="Helical" evidence="13">
    <location>
        <begin position="326"/>
        <end position="354"/>
    </location>
</feature>
<evidence type="ECO:0000313" key="17">
    <source>
        <dbReference type="Proteomes" id="UP000294844"/>
    </source>
</evidence>
<feature type="binding site" evidence="11">
    <location>
        <position position="625"/>
    </location>
    <ligand>
        <name>Zn(2+)</name>
        <dbReference type="ChEBI" id="CHEBI:29105"/>
    </ligand>
</feature>
<feature type="binding site" evidence="11">
    <location>
        <position position="567"/>
    </location>
    <ligand>
        <name>Zn(2+)</name>
        <dbReference type="ChEBI" id="CHEBI:29105"/>
    </ligand>
</feature>
<evidence type="ECO:0000259" key="14">
    <source>
        <dbReference type="Pfam" id="PF00916"/>
    </source>
</evidence>
<keyword evidence="4 13" id="KW-0812">Transmembrane</keyword>
<evidence type="ECO:0000313" key="16">
    <source>
        <dbReference type="EMBL" id="TEA09248.1"/>
    </source>
</evidence>
<dbReference type="InterPro" id="IPR015892">
    <property type="entry name" value="Carbonic_anhydrase_CS"/>
</dbReference>
<dbReference type="GO" id="GO:0055085">
    <property type="term" value="P:transmembrane transport"/>
    <property type="evidence" value="ECO:0007669"/>
    <property type="project" value="InterPro"/>
</dbReference>
<dbReference type="Proteomes" id="UP000295685">
    <property type="component" value="Unassembled WGS sequence"/>
</dbReference>
<name>A0A4R8SDC3_9MYCO</name>
<dbReference type="GO" id="GO:0008270">
    <property type="term" value="F:zinc ion binding"/>
    <property type="evidence" value="ECO:0007669"/>
    <property type="project" value="InterPro"/>
</dbReference>
<comment type="caution">
    <text evidence="15">The sequence shown here is derived from an EMBL/GenBank/DDBJ whole genome shotgun (WGS) entry which is preliminary data.</text>
</comment>
<proteinExistence type="inferred from homology"/>
<feature type="transmembrane region" description="Helical" evidence="13">
    <location>
        <begin position="192"/>
        <end position="211"/>
    </location>
</feature>
<sequence>MATSVTEQASKPSFLQNLRHDLPASLVVFLVALPLSLGIAIASGAPLMAGLIAAVVGGIVAGAIGGSPLQVSGPAAGLTVVVAEIINKFGWEMTCLITLSAGVLQILFGLSRMARAALAIAPVVVHAMLAGIGVTIALQQIHVLMGGTAQSSAWRNIMALPQGVLNHHLPDVIIGVMVIAILLLWPKLPPKIRMVPGALVAIVAATAFAVLTNSPAERISLSGNFFDALSLPTLIGPADGDWAGVLLGVLTVALIASVESLLSAVAVDKLHTGPRTNFDREMIGQGAANVTSGFLGGLPITGVIVRSSTNVAAGARTRTSAIMHGVWVLLFASLFSSLVQLIPKAALAGLLIVIGVQLVKLAHMKLAWRTGDLAVYAVTIASVVFLNLLEGVGIGLLVAIGILVGRVMRAHMDARPFGTEGSRQWHVELDGTLSFLSLPRLTKTLSTVPPGAHVTLAINVDYVDHAISEAISDWKRAHEAAGGTVMIVESSHNKLHHTHTKRPERHFVSRAVGLVPWRSWRHGENDGVGTSIIDGINEYNSRGSGALRPHVAELVDSQNPDALFLTCADSRILPNVITASGPGDLFTVRNVGNLVPTGTADGSVAASLDFAINQLGVSSVVVCGHSSCGAMKALLTESTGTPTTPVGRWLDYARDSLIAYEDHHPARASAEAHGFNEVDQLGIVNVAMQVERLIHHPILAAAVITGQVRVIGAFFDIAEAHVYEIDENGLPSPLVHSSAGRPESANAGDNKAAPIGLRATVKNQSNHRHG</sequence>
<dbReference type="Pfam" id="PF00916">
    <property type="entry name" value="Sulfate_transp"/>
    <property type="match status" value="1"/>
</dbReference>
<evidence type="ECO:0000313" key="18">
    <source>
        <dbReference type="Proteomes" id="UP000295685"/>
    </source>
</evidence>
<dbReference type="InterPro" id="IPR011547">
    <property type="entry name" value="SLC26A/SulP_dom"/>
</dbReference>
<feature type="transmembrane region" description="Helical" evidence="13">
    <location>
        <begin position="22"/>
        <end position="42"/>
    </location>
</feature>
<protein>
    <recommendedName>
        <fullName evidence="3">carbonic anhydrase</fullName>
        <ecNumber evidence="3">4.2.1.1</ecNumber>
    </recommendedName>
</protein>
<keyword evidence="6 13" id="KW-1133">Transmembrane helix</keyword>
<keyword evidence="8" id="KW-0456">Lyase</keyword>
<feature type="region of interest" description="Disordered" evidence="12">
    <location>
        <begin position="734"/>
        <end position="770"/>
    </location>
</feature>
<dbReference type="SMART" id="SM00947">
    <property type="entry name" value="Pro_CA"/>
    <property type="match status" value="1"/>
</dbReference>
<keyword evidence="11" id="KW-0479">Metal-binding</keyword>
<feature type="domain" description="SLC26A/SulP transporter" evidence="14">
    <location>
        <begin position="18"/>
        <end position="376"/>
    </location>
</feature>
<accession>A0A4R8SDC3</accession>
<dbReference type="Proteomes" id="UP000294844">
    <property type="component" value="Unassembled WGS sequence"/>
</dbReference>
<evidence type="ECO:0000256" key="5">
    <source>
        <dbReference type="ARBA" id="ARBA00022833"/>
    </source>
</evidence>
<dbReference type="EC" id="4.2.1.1" evidence="3"/>
<dbReference type="SUPFAM" id="SSF53056">
    <property type="entry name" value="beta-carbonic anhydrase, cab"/>
    <property type="match status" value="1"/>
</dbReference>
<evidence type="ECO:0000256" key="7">
    <source>
        <dbReference type="ARBA" id="ARBA00023136"/>
    </source>
</evidence>
<evidence type="ECO:0000256" key="8">
    <source>
        <dbReference type="ARBA" id="ARBA00023239"/>
    </source>
</evidence>
<organism evidence="15 18">
    <name type="scientific">Mycobacteroides salmoniphilum</name>
    <dbReference type="NCBI Taxonomy" id="404941"/>
    <lineage>
        <taxon>Bacteria</taxon>
        <taxon>Bacillati</taxon>
        <taxon>Actinomycetota</taxon>
        <taxon>Actinomycetes</taxon>
        <taxon>Mycobacteriales</taxon>
        <taxon>Mycobacteriaceae</taxon>
        <taxon>Mycobacteroides</taxon>
    </lineage>
</organism>
<evidence type="ECO:0000256" key="11">
    <source>
        <dbReference type="PIRSR" id="PIRSR601765-1"/>
    </source>
</evidence>
<gene>
    <name evidence="15" type="primary">dauA_2</name>
    <name evidence="16" type="ORF">CCUG60883_00009</name>
    <name evidence="15" type="ORF">CCUG60885_03068</name>
</gene>
<evidence type="ECO:0000256" key="9">
    <source>
        <dbReference type="ARBA" id="ARBA00024993"/>
    </source>
</evidence>
<dbReference type="GO" id="GO:0004089">
    <property type="term" value="F:carbonate dehydratase activity"/>
    <property type="evidence" value="ECO:0007669"/>
    <property type="project" value="UniProtKB-EC"/>
</dbReference>
<evidence type="ECO:0000256" key="10">
    <source>
        <dbReference type="ARBA" id="ARBA00048348"/>
    </source>
</evidence>
<dbReference type="InterPro" id="IPR001765">
    <property type="entry name" value="Carbonic_anhydrase"/>
</dbReference>
<keyword evidence="5 11" id="KW-0862">Zinc</keyword>
<feature type="binding site" evidence="11">
    <location>
        <position position="628"/>
    </location>
    <ligand>
        <name>Zn(2+)</name>
        <dbReference type="ChEBI" id="CHEBI:29105"/>
    </ligand>
</feature>
<dbReference type="Gene3D" id="3.40.1050.10">
    <property type="entry name" value="Carbonic anhydrase"/>
    <property type="match status" value="1"/>
</dbReference>
<dbReference type="PROSITE" id="PS00704">
    <property type="entry name" value="PROK_CO2_ANHYDRASE_1"/>
    <property type="match status" value="1"/>
</dbReference>
<evidence type="ECO:0000256" key="1">
    <source>
        <dbReference type="ARBA" id="ARBA00004141"/>
    </source>
</evidence>
<feature type="transmembrane region" description="Helical" evidence="13">
    <location>
        <begin position="242"/>
        <end position="267"/>
    </location>
</feature>
<evidence type="ECO:0000256" key="3">
    <source>
        <dbReference type="ARBA" id="ARBA00012925"/>
    </source>
</evidence>
<feature type="transmembrane region" description="Helical" evidence="13">
    <location>
        <begin position="89"/>
        <end position="110"/>
    </location>
</feature>
<evidence type="ECO:0000256" key="12">
    <source>
        <dbReference type="SAM" id="MobiDB-lite"/>
    </source>
</evidence>
<feature type="transmembrane region" description="Helical" evidence="13">
    <location>
        <begin position="168"/>
        <end position="185"/>
    </location>
</feature>
<dbReference type="AlphaFoldDB" id="A0A4R8SDC3"/>
<dbReference type="Pfam" id="PF00484">
    <property type="entry name" value="Pro_CA"/>
    <property type="match status" value="1"/>
</dbReference>
<reference evidence="17 18" key="1">
    <citation type="journal article" date="2019" name="Sci. Rep.">
        <title>Extended insight into the Mycobacterium chelonae-abscessus complex through whole genome sequencing of Mycobacterium salmoniphilum outbreak and Mycobacterium salmoniphilum-like strains.</title>
        <authorList>
            <person name="Behra P.R.K."/>
            <person name="Das S."/>
            <person name="Pettersson B.M.F."/>
            <person name="Shirreff L."/>
            <person name="DuCote T."/>
            <person name="Jacobsson K.G."/>
            <person name="Ennis D.G."/>
            <person name="Kirsebom L.A."/>
        </authorList>
    </citation>
    <scope>NUCLEOTIDE SEQUENCE [LARGE SCALE GENOMIC DNA]</scope>
    <source>
        <strain evidence="16 17">CCUG 60883</strain>
        <strain evidence="15 18">CCUG 60885</strain>
    </source>
</reference>
<evidence type="ECO:0000313" key="15">
    <source>
        <dbReference type="EMBL" id="TDZ93465.1"/>
    </source>
</evidence>
<dbReference type="InterPro" id="IPR001902">
    <property type="entry name" value="SLC26A/SulP_fam"/>
</dbReference>
<comment type="similarity">
    <text evidence="2">Belongs to the beta-class carbonic anhydrase family.</text>
</comment>
<feature type="transmembrane region" description="Helical" evidence="13">
    <location>
        <begin position="49"/>
        <end position="69"/>
    </location>
</feature>
<feature type="binding site" evidence="11">
    <location>
        <position position="569"/>
    </location>
    <ligand>
        <name>Zn(2+)</name>
        <dbReference type="ChEBI" id="CHEBI:29105"/>
    </ligand>
</feature>
<evidence type="ECO:0000256" key="2">
    <source>
        <dbReference type="ARBA" id="ARBA00006217"/>
    </source>
</evidence>
<feature type="transmembrane region" description="Helical" evidence="13">
    <location>
        <begin position="374"/>
        <end position="405"/>
    </location>
</feature>
<dbReference type="EMBL" id="PECK01000006">
    <property type="protein sequence ID" value="TDZ93465.1"/>
    <property type="molecule type" value="Genomic_DNA"/>
</dbReference>
<dbReference type="GO" id="GO:0015976">
    <property type="term" value="P:carbon utilization"/>
    <property type="evidence" value="ECO:0007669"/>
    <property type="project" value="InterPro"/>
</dbReference>
<dbReference type="OrthoDB" id="9771198at2"/>
<comment type="function">
    <text evidence="9">Catalyzes the reversible hydration of carbon dioxide to form bicarbonate.</text>
</comment>
<dbReference type="GO" id="GO:0016020">
    <property type="term" value="C:membrane"/>
    <property type="evidence" value="ECO:0007669"/>
    <property type="project" value="UniProtKB-SubCell"/>
</dbReference>
<comment type="cofactor">
    <cofactor evidence="11">
        <name>Zn(2+)</name>
        <dbReference type="ChEBI" id="CHEBI:29105"/>
    </cofactor>
    <text evidence="11">Binds 1 zinc ion per subunit.</text>
</comment>
<dbReference type="PANTHER" id="PTHR11814">
    <property type="entry name" value="SULFATE TRANSPORTER"/>
    <property type="match status" value="1"/>
</dbReference>
<comment type="catalytic activity">
    <reaction evidence="10">
        <text>hydrogencarbonate + H(+) = CO2 + H2O</text>
        <dbReference type="Rhea" id="RHEA:10748"/>
        <dbReference type="ChEBI" id="CHEBI:15377"/>
        <dbReference type="ChEBI" id="CHEBI:15378"/>
        <dbReference type="ChEBI" id="CHEBI:16526"/>
        <dbReference type="ChEBI" id="CHEBI:17544"/>
        <dbReference type="EC" id="4.2.1.1"/>
    </reaction>
</comment>
<dbReference type="InterPro" id="IPR036874">
    <property type="entry name" value="Carbonic_anhydrase_sf"/>
</dbReference>
<comment type="subcellular location">
    <subcellularLocation>
        <location evidence="1">Membrane</location>
        <topology evidence="1">Multi-pass membrane protein</topology>
    </subcellularLocation>
</comment>
<evidence type="ECO:0000256" key="4">
    <source>
        <dbReference type="ARBA" id="ARBA00022692"/>
    </source>
</evidence>
<evidence type="ECO:0000256" key="13">
    <source>
        <dbReference type="SAM" id="Phobius"/>
    </source>
</evidence>
<feature type="transmembrane region" description="Helical" evidence="13">
    <location>
        <begin position="117"/>
        <end position="138"/>
    </location>
</feature>
<keyword evidence="17" id="KW-1185">Reference proteome</keyword>
<evidence type="ECO:0000256" key="6">
    <source>
        <dbReference type="ARBA" id="ARBA00022989"/>
    </source>
</evidence>
<keyword evidence="7 13" id="KW-0472">Membrane</keyword>
<dbReference type="EMBL" id="PECM01000001">
    <property type="protein sequence ID" value="TEA09248.1"/>
    <property type="molecule type" value="Genomic_DNA"/>
</dbReference>